<dbReference type="Gene3D" id="1.20.120.450">
    <property type="entry name" value="dinb family like domain"/>
    <property type="match status" value="1"/>
</dbReference>
<evidence type="ECO:0000313" key="2">
    <source>
        <dbReference type="EMBL" id="GAO44516.1"/>
    </source>
</evidence>
<dbReference type="STRING" id="1220578.FPE01S_03_05530"/>
<dbReference type="Pfam" id="PF12867">
    <property type="entry name" value="DinB_2"/>
    <property type="match status" value="1"/>
</dbReference>
<evidence type="ECO:0000313" key="3">
    <source>
        <dbReference type="Proteomes" id="UP000033121"/>
    </source>
</evidence>
<feature type="domain" description="DinB-like" evidence="1">
    <location>
        <begin position="12"/>
        <end position="150"/>
    </location>
</feature>
<sequence length="174" mass="19891">MKFDLNQSYPILERTPLVLQTLLQGLDSTWTHQHEGPDTWSPFDVVGHLIVCEKTDFITRTHIILSDEAERKFPPLDMTAQFTESIGKTMDQLLSEFASLRREKLQELMALQLQPATLQRTGAHQVLGEVSLSQLLATWVAHDMVHLAQIARVMAKQYREAIGPFLSYMRVMQS</sequence>
<dbReference type="Proteomes" id="UP000033121">
    <property type="component" value="Unassembled WGS sequence"/>
</dbReference>
<dbReference type="InterPro" id="IPR034660">
    <property type="entry name" value="DinB/YfiT-like"/>
</dbReference>
<accession>A0A0E9N4C9</accession>
<gene>
    <name evidence="2" type="ORF">FPE01S_03_05530</name>
</gene>
<reference evidence="2 3" key="1">
    <citation type="submission" date="2015-04" db="EMBL/GenBank/DDBJ databases">
        <title>Whole genome shotgun sequence of Flavihumibacter petaseus NBRC 106054.</title>
        <authorList>
            <person name="Miyazawa S."/>
            <person name="Hosoyama A."/>
            <person name="Hashimoto M."/>
            <person name="Noguchi M."/>
            <person name="Tsuchikane K."/>
            <person name="Ohji S."/>
            <person name="Yamazoe A."/>
            <person name="Ichikawa N."/>
            <person name="Kimura A."/>
            <person name="Fujita N."/>
        </authorList>
    </citation>
    <scope>NUCLEOTIDE SEQUENCE [LARGE SCALE GENOMIC DNA]</scope>
    <source>
        <strain evidence="2 3">NBRC 106054</strain>
    </source>
</reference>
<comment type="caution">
    <text evidence="2">The sequence shown here is derived from an EMBL/GenBank/DDBJ whole genome shotgun (WGS) entry which is preliminary data.</text>
</comment>
<protein>
    <recommendedName>
        <fullName evidence="1">DinB-like domain-containing protein</fullName>
    </recommendedName>
</protein>
<dbReference type="SUPFAM" id="SSF109854">
    <property type="entry name" value="DinB/YfiT-like putative metalloenzymes"/>
    <property type="match status" value="1"/>
</dbReference>
<dbReference type="OrthoDB" id="1434917at2"/>
<keyword evidence="3" id="KW-1185">Reference proteome</keyword>
<dbReference type="EMBL" id="BBWV01000003">
    <property type="protein sequence ID" value="GAO44516.1"/>
    <property type="molecule type" value="Genomic_DNA"/>
</dbReference>
<proteinExistence type="predicted"/>
<dbReference type="RefSeq" id="WP_046370431.1">
    <property type="nucleotide sequence ID" value="NZ_BBWV01000003.1"/>
</dbReference>
<evidence type="ECO:0000259" key="1">
    <source>
        <dbReference type="Pfam" id="PF12867"/>
    </source>
</evidence>
<organism evidence="2 3">
    <name type="scientific">Flavihumibacter petaseus NBRC 106054</name>
    <dbReference type="NCBI Taxonomy" id="1220578"/>
    <lineage>
        <taxon>Bacteria</taxon>
        <taxon>Pseudomonadati</taxon>
        <taxon>Bacteroidota</taxon>
        <taxon>Chitinophagia</taxon>
        <taxon>Chitinophagales</taxon>
        <taxon>Chitinophagaceae</taxon>
        <taxon>Flavihumibacter</taxon>
    </lineage>
</organism>
<dbReference type="InterPro" id="IPR024775">
    <property type="entry name" value="DinB-like"/>
</dbReference>
<name>A0A0E9N4C9_9BACT</name>
<dbReference type="AlphaFoldDB" id="A0A0E9N4C9"/>